<dbReference type="EMBL" id="BARV01011719">
    <property type="protein sequence ID" value="GAI11353.1"/>
    <property type="molecule type" value="Genomic_DNA"/>
</dbReference>
<organism evidence="1">
    <name type="scientific">marine sediment metagenome</name>
    <dbReference type="NCBI Taxonomy" id="412755"/>
    <lineage>
        <taxon>unclassified sequences</taxon>
        <taxon>metagenomes</taxon>
        <taxon>ecological metagenomes</taxon>
    </lineage>
</organism>
<protein>
    <submittedName>
        <fullName evidence="1">Uncharacterized protein</fullName>
    </submittedName>
</protein>
<dbReference type="AlphaFoldDB" id="X1KXC6"/>
<sequence>GYFYTKVKFLKLIKFYPTVLITIYRLGTVGKVRTRIISSYKKIFVPELS</sequence>
<comment type="caution">
    <text evidence="1">The sequence shown here is derived from an EMBL/GenBank/DDBJ whole genome shotgun (WGS) entry which is preliminary data.</text>
</comment>
<feature type="non-terminal residue" evidence="1">
    <location>
        <position position="1"/>
    </location>
</feature>
<accession>X1KXC6</accession>
<gene>
    <name evidence="1" type="ORF">S06H3_22078</name>
</gene>
<reference evidence="1" key="1">
    <citation type="journal article" date="2014" name="Front. Microbiol.">
        <title>High frequency of phylogenetically diverse reductive dehalogenase-homologous genes in deep subseafloor sedimentary metagenomes.</title>
        <authorList>
            <person name="Kawai M."/>
            <person name="Futagami T."/>
            <person name="Toyoda A."/>
            <person name="Takaki Y."/>
            <person name="Nishi S."/>
            <person name="Hori S."/>
            <person name="Arai W."/>
            <person name="Tsubouchi T."/>
            <person name="Morono Y."/>
            <person name="Uchiyama I."/>
            <person name="Ito T."/>
            <person name="Fujiyama A."/>
            <person name="Inagaki F."/>
            <person name="Takami H."/>
        </authorList>
    </citation>
    <scope>NUCLEOTIDE SEQUENCE</scope>
    <source>
        <strain evidence="1">Expedition CK06-06</strain>
    </source>
</reference>
<name>X1KXC6_9ZZZZ</name>
<evidence type="ECO:0000313" key="1">
    <source>
        <dbReference type="EMBL" id="GAI11353.1"/>
    </source>
</evidence>
<proteinExistence type="predicted"/>